<reference evidence="2" key="2">
    <citation type="submission" date="2015-01" db="EMBL/GenBank/DDBJ databases">
        <title>Evolutionary Origins and Diversification of the Mycorrhizal Mutualists.</title>
        <authorList>
            <consortium name="DOE Joint Genome Institute"/>
            <consortium name="Mycorrhizal Genomics Consortium"/>
            <person name="Kohler A."/>
            <person name="Kuo A."/>
            <person name="Nagy L.G."/>
            <person name="Floudas D."/>
            <person name="Copeland A."/>
            <person name="Barry K.W."/>
            <person name="Cichocki N."/>
            <person name="Veneault-Fourrey C."/>
            <person name="LaButti K."/>
            <person name="Lindquist E.A."/>
            <person name="Lipzen A."/>
            <person name="Lundell T."/>
            <person name="Morin E."/>
            <person name="Murat C."/>
            <person name="Riley R."/>
            <person name="Ohm R."/>
            <person name="Sun H."/>
            <person name="Tunlid A."/>
            <person name="Henrissat B."/>
            <person name="Grigoriev I.V."/>
            <person name="Hibbett D.S."/>
            <person name="Martin F."/>
        </authorList>
    </citation>
    <scope>NUCLEOTIDE SEQUENCE [LARGE SCALE GENOMIC DNA]</scope>
    <source>
        <strain evidence="2">Foug A</strain>
    </source>
</reference>
<gene>
    <name evidence="1" type="ORF">SCLCIDRAFT_1217613</name>
</gene>
<dbReference type="AlphaFoldDB" id="A0A0C3DUS1"/>
<sequence length="268" mass="30179">MLARAPEHARSMDKARSESQVCFMQTCLPQWTLHTRIVWMSSRENRVKLEVFRDPGFGYVPGEWTGIDVDKMDDPNCDWRALIHDRKAQNIYELDVNGVSMKFLDAPEGIQLGDYGRFTDCEVFCCEGNIFTDLASLPLKEGIAPKWHEVSRKRGYPQDSDGVWAGLDVHNFLAAYKPLCLSLPSNDDVKTLLASLSTPSTNKYFVTRVIQCFPNPGWPSLSFTLLCTFAKPFISSRNEGTDFVLEEWSGDQTMGDLASVSDADGMKL</sequence>
<organism evidence="1 2">
    <name type="scientific">Scleroderma citrinum Foug A</name>
    <dbReference type="NCBI Taxonomy" id="1036808"/>
    <lineage>
        <taxon>Eukaryota</taxon>
        <taxon>Fungi</taxon>
        <taxon>Dikarya</taxon>
        <taxon>Basidiomycota</taxon>
        <taxon>Agaricomycotina</taxon>
        <taxon>Agaricomycetes</taxon>
        <taxon>Agaricomycetidae</taxon>
        <taxon>Boletales</taxon>
        <taxon>Sclerodermatineae</taxon>
        <taxon>Sclerodermataceae</taxon>
        <taxon>Scleroderma</taxon>
    </lineage>
</organism>
<dbReference type="HOGENOM" id="CLU_044807_0_0_1"/>
<evidence type="ECO:0000313" key="1">
    <source>
        <dbReference type="EMBL" id="KIM59681.1"/>
    </source>
</evidence>
<evidence type="ECO:0000313" key="2">
    <source>
        <dbReference type="Proteomes" id="UP000053989"/>
    </source>
</evidence>
<reference evidence="1 2" key="1">
    <citation type="submission" date="2014-04" db="EMBL/GenBank/DDBJ databases">
        <authorList>
            <consortium name="DOE Joint Genome Institute"/>
            <person name="Kuo A."/>
            <person name="Kohler A."/>
            <person name="Nagy L.G."/>
            <person name="Floudas D."/>
            <person name="Copeland A."/>
            <person name="Barry K.W."/>
            <person name="Cichocki N."/>
            <person name="Veneault-Fourrey C."/>
            <person name="LaButti K."/>
            <person name="Lindquist E.A."/>
            <person name="Lipzen A."/>
            <person name="Lundell T."/>
            <person name="Morin E."/>
            <person name="Murat C."/>
            <person name="Sun H."/>
            <person name="Tunlid A."/>
            <person name="Henrissat B."/>
            <person name="Grigoriev I.V."/>
            <person name="Hibbett D.S."/>
            <person name="Martin F."/>
            <person name="Nordberg H.P."/>
            <person name="Cantor M.N."/>
            <person name="Hua S.X."/>
        </authorList>
    </citation>
    <scope>NUCLEOTIDE SEQUENCE [LARGE SCALE GENOMIC DNA]</scope>
    <source>
        <strain evidence="1 2">Foug A</strain>
    </source>
</reference>
<dbReference type="Proteomes" id="UP000053989">
    <property type="component" value="Unassembled WGS sequence"/>
</dbReference>
<dbReference type="EMBL" id="KN822071">
    <property type="protein sequence ID" value="KIM59681.1"/>
    <property type="molecule type" value="Genomic_DNA"/>
</dbReference>
<accession>A0A0C3DUS1</accession>
<proteinExistence type="predicted"/>
<dbReference type="InParanoid" id="A0A0C3DUS1"/>
<keyword evidence="2" id="KW-1185">Reference proteome</keyword>
<dbReference type="STRING" id="1036808.A0A0C3DUS1"/>
<name>A0A0C3DUS1_9AGAM</name>
<protein>
    <submittedName>
        <fullName evidence="1">Uncharacterized protein</fullName>
    </submittedName>
</protein>